<protein>
    <recommendedName>
        <fullName evidence="1">Hemerythrin-like domain-containing protein</fullName>
    </recommendedName>
</protein>
<evidence type="ECO:0000313" key="3">
    <source>
        <dbReference type="Proteomes" id="UP001519295"/>
    </source>
</evidence>
<dbReference type="EMBL" id="JAGINU010000001">
    <property type="protein sequence ID" value="MBP2366533.1"/>
    <property type="molecule type" value="Genomic_DNA"/>
</dbReference>
<dbReference type="Proteomes" id="UP001519295">
    <property type="component" value="Unassembled WGS sequence"/>
</dbReference>
<sequence length="158" mass="17209">MTPGHDDLVDVLADDHRTLLDLLDHAAAADHGPQRSDLALRALNAVRRHCAAEERLLHPVLRRHLDDGDRCAQADTEEHEQLEQLVGELIDAGPGSPEAGDLLRRLAASTRHHIEGVESRRLPVLRKHLTVTELRDLAAEARADLSPGDQSGPAVVLG</sequence>
<comment type="caution">
    <text evidence="2">The sequence shown here is derived from an EMBL/GenBank/DDBJ whole genome shotgun (WGS) entry which is preliminary data.</text>
</comment>
<keyword evidence="3" id="KW-1185">Reference proteome</keyword>
<proteinExistence type="predicted"/>
<accession>A0ABS4VS35</accession>
<dbReference type="InterPro" id="IPR012312">
    <property type="entry name" value="Hemerythrin-like"/>
</dbReference>
<dbReference type="PANTHER" id="PTHR35585">
    <property type="entry name" value="HHE DOMAIN PROTEIN (AFU_ORTHOLOGUE AFUA_4G00730)"/>
    <property type="match status" value="1"/>
</dbReference>
<gene>
    <name evidence="2" type="ORF">JOF36_002229</name>
</gene>
<dbReference type="Gene3D" id="1.20.120.520">
    <property type="entry name" value="nmb1532 protein domain like"/>
    <property type="match status" value="1"/>
</dbReference>
<dbReference type="RefSeq" id="WP_210026602.1">
    <property type="nucleotide sequence ID" value="NZ_JAGINU010000001.1"/>
</dbReference>
<name>A0ABS4VS35_9PSEU</name>
<feature type="domain" description="Hemerythrin-like" evidence="1">
    <location>
        <begin position="8"/>
        <end position="124"/>
    </location>
</feature>
<organism evidence="2 3">
    <name type="scientific">Pseudonocardia parietis</name>
    <dbReference type="NCBI Taxonomy" id="570936"/>
    <lineage>
        <taxon>Bacteria</taxon>
        <taxon>Bacillati</taxon>
        <taxon>Actinomycetota</taxon>
        <taxon>Actinomycetes</taxon>
        <taxon>Pseudonocardiales</taxon>
        <taxon>Pseudonocardiaceae</taxon>
        <taxon>Pseudonocardia</taxon>
    </lineage>
</organism>
<dbReference type="Pfam" id="PF01814">
    <property type="entry name" value="Hemerythrin"/>
    <property type="match status" value="1"/>
</dbReference>
<evidence type="ECO:0000313" key="2">
    <source>
        <dbReference type="EMBL" id="MBP2366533.1"/>
    </source>
</evidence>
<dbReference type="PANTHER" id="PTHR35585:SF1">
    <property type="entry name" value="HHE DOMAIN PROTEIN (AFU_ORTHOLOGUE AFUA_4G00730)"/>
    <property type="match status" value="1"/>
</dbReference>
<reference evidence="2 3" key="1">
    <citation type="submission" date="2021-03" db="EMBL/GenBank/DDBJ databases">
        <title>Sequencing the genomes of 1000 actinobacteria strains.</title>
        <authorList>
            <person name="Klenk H.-P."/>
        </authorList>
    </citation>
    <scope>NUCLEOTIDE SEQUENCE [LARGE SCALE GENOMIC DNA]</scope>
    <source>
        <strain evidence="2 3">DSM 45256</strain>
    </source>
</reference>
<evidence type="ECO:0000259" key="1">
    <source>
        <dbReference type="Pfam" id="PF01814"/>
    </source>
</evidence>